<evidence type="ECO:0000313" key="2">
    <source>
        <dbReference type="EMBL" id="QDU65830.1"/>
    </source>
</evidence>
<evidence type="ECO:0000256" key="1">
    <source>
        <dbReference type="SAM" id="SignalP"/>
    </source>
</evidence>
<reference evidence="2 3" key="1">
    <citation type="submission" date="2019-02" db="EMBL/GenBank/DDBJ databases">
        <title>Deep-cultivation of Planctomycetes and their phenomic and genomic characterization uncovers novel biology.</title>
        <authorList>
            <person name="Wiegand S."/>
            <person name="Jogler M."/>
            <person name="Boedeker C."/>
            <person name="Pinto D."/>
            <person name="Vollmers J."/>
            <person name="Rivas-Marin E."/>
            <person name="Kohn T."/>
            <person name="Peeters S.H."/>
            <person name="Heuer A."/>
            <person name="Rast P."/>
            <person name="Oberbeckmann S."/>
            <person name="Bunk B."/>
            <person name="Jeske O."/>
            <person name="Meyerdierks A."/>
            <person name="Storesund J.E."/>
            <person name="Kallscheuer N."/>
            <person name="Luecker S."/>
            <person name="Lage O.M."/>
            <person name="Pohl T."/>
            <person name="Merkel B.J."/>
            <person name="Hornburger P."/>
            <person name="Mueller R.-W."/>
            <person name="Bruemmer F."/>
            <person name="Labrenz M."/>
            <person name="Spormann A.M."/>
            <person name="Op den Camp H."/>
            <person name="Overmann J."/>
            <person name="Amann R."/>
            <person name="Jetten M.S.M."/>
            <person name="Mascher T."/>
            <person name="Medema M.H."/>
            <person name="Devos D.P."/>
            <person name="Kaster A.-K."/>
            <person name="Ovreas L."/>
            <person name="Rohde M."/>
            <person name="Galperin M.Y."/>
            <person name="Jogler C."/>
        </authorList>
    </citation>
    <scope>NUCLEOTIDE SEQUENCE [LARGE SCALE GENOMIC DNA]</scope>
    <source>
        <strain evidence="2 3">Pla133</strain>
    </source>
</reference>
<dbReference type="AlphaFoldDB" id="A0A518BFR9"/>
<accession>A0A518BFR9</accession>
<dbReference type="SUPFAM" id="SSF48452">
    <property type="entry name" value="TPR-like"/>
    <property type="match status" value="1"/>
</dbReference>
<dbReference type="PROSITE" id="PS51257">
    <property type="entry name" value="PROKAR_LIPOPROTEIN"/>
    <property type="match status" value="1"/>
</dbReference>
<name>A0A518BFR9_9BACT</name>
<evidence type="ECO:0008006" key="4">
    <source>
        <dbReference type="Google" id="ProtNLM"/>
    </source>
</evidence>
<dbReference type="RefSeq" id="WP_145062830.1">
    <property type="nucleotide sequence ID" value="NZ_CP036287.1"/>
</dbReference>
<proteinExistence type="predicted"/>
<dbReference type="KEGG" id="pbap:Pla133_08960"/>
<dbReference type="InterPro" id="IPR011990">
    <property type="entry name" value="TPR-like_helical_dom_sf"/>
</dbReference>
<evidence type="ECO:0000313" key="3">
    <source>
        <dbReference type="Proteomes" id="UP000316921"/>
    </source>
</evidence>
<feature type="chain" id="PRO_5022217132" description="Tetratricopeptide repeat protein" evidence="1">
    <location>
        <begin position="22"/>
        <end position="164"/>
    </location>
</feature>
<protein>
    <recommendedName>
        <fullName evidence="4">Tetratricopeptide repeat protein</fullName>
    </recommendedName>
</protein>
<gene>
    <name evidence="2" type="ORF">Pla133_08960</name>
</gene>
<feature type="signal peptide" evidence="1">
    <location>
        <begin position="1"/>
        <end position="21"/>
    </location>
</feature>
<sequence length="164" mass="17123" precursor="true">MRSLRLFAACSLIALVSCGGAATPTDLHNQGLDQASAGDFDAAIASYNDALKSADGDLALTIRLDLANALTHTDASAATDVFMAMVEEHGDELTERDFMGIGRQLKDAKAYSEASTVVDAGIKHFGESESPKLVELMELIKRDVLASGDAAGMAALEGLGYIGE</sequence>
<dbReference type="Proteomes" id="UP000316921">
    <property type="component" value="Chromosome"/>
</dbReference>
<keyword evidence="3" id="KW-1185">Reference proteome</keyword>
<keyword evidence="1" id="KW-0732">Signal</keyword>
<organism evidence="2 3">
    <name type="scientific">Engelhardtia mirabilis</name>
    <dbReference type="NCBI Taxonomy" id="2528011"/>
    <lineage>
        <taxon>Bacteria</taxon>
        <taxon>Pseudomonadati</taxon>
        <taxon>Planctomycetota</taxon>
        <taxon>Planctomycetia</taxon>
        <taxon>Planctomycetia incertae sedis</taxon>
        <taxon>Engelhardtia</taxon>
    </lineage>
</organism>
<dbReference type="EMBL" id="CP036287">
    <property type="protein sequence ID" value="QDU65830.1"/>
    <property type="molecule type" value="Genomic_DNA"/>
</dbReference>